<dbReference type="EMBL" id="FXTX01000018">
    <property type="protein sequence ID" value="SMP18845.1"/>
    <property type="molecule type" value="Genomic_DNA"/>
</dbReference>
<keyword evidence="2" id="KW-0238">DNA-binding</keyword>
<dbReference type="InterPro" id="IPR051734">
    <property type="entry name" value="VapB_TA_antitoxins"/>
</dbReference>
<dbReference type="Pfam" id="PF04014">
    <property type="entry name" value="MazE_antitoxin"/>
    <property type="match status" value="1"/>
</dbReference>
<dbReference type="GO" id="GO:0003677">
    <property type="term" value="F:DNA binding"/>
    <property type="evidence" value="ECO:0007669"/>
    <property type="project" value="UniProtKB-UniRule"/>
</dbReference>
<dbReference type="Proteomes" id="UP001157947">
    <property type="component" value="Unassembled WGS sequence"/>
</dbReference>
<feature type="domain" description="SpoVT-AbrB" evidence="3">
    <location>
        <begin position="4"/>
        <end position="44"/>
    </location>
</feature>
<gene>
    <name evidence="4" type="ORF">SAMN06264868_11820</name>
</gene>
<reference evidence="4" key="1">
    <citation type="submission" date="2017-05" db="EMBL/GenBank/DDBJ databases">
        <authorList>
            <person name="Varghese N."/>
            <person name="Submissions S."/>
        </authorList>
    </citation>
    <scope>NUCLEOTIDE SEQUENCE</scope>
    <source>
        <strain evidence="4">DSM 18763</strain>
    </source>
</reference>
<evidence type="ECO:0000256" key="2">
    <source>
        <dbReference type="PROSITE-ProRule" id="PRU01076"/>
    </source>
</evidence>
<dbReference type="RefSeq" id="WP_265134936.1">
    <property type="nucleotide sequence ID" value="NZ_FXTX01000018.1"/>
</dbReference>
<dbReference type="Gene3D" id="2.10.260.10">
    <property type="match status" value="1"/>
</dbReference>
<evidence type="ECO:0000256" key="1">
    <source>
        <dbReference type="ARBA" id="ARBA00007924"/>
    </source>
</evidence>
<sequence length="79" mass="9544">MKKTKIFKSGNSLAVRLPKGYQIDTEEVYITKQDNKLVIFPEKEKWDVLFEILEELEEKEIENFLKDRNQPKPQERELF</sequence>
<dbReference type="InterPro" id="IPR037914">
    <property type="entry name" value="SpoVT-AbrB_sf"/>
</dbReference>
<dbReference type="PANTHER" id="PTHR37550">
    <property type="entry name" value="ANTITOXIN VAPB1"/>
    <property type="match status" value="1"/>
</dbReference>
<dbReference type="NCBIfam" id="NF040493">
    <property type="entry name" value="TA_anti_VapB"/>
    <property type="match status" value="1"/>
</dbReference>
<dbReference type="AlphaFoldDB" id="A0AA45WNR8"/>
<evidence type="ECO:0000313" key="5">
    <source>
        <dbReference type="Proteomes" id="UP001157947"/>
    </source>
</evidence>
<comment type="similarity">
    <text evidence="1">Belongs to the VapB family.</text>
</comment>
<dbReference type="PROSITE" id="PS51740">
    <property type="entry name" value="SPOVT_ABRB"/>
    <property type="match status" value="1"/>
</dbReference>
<keyword evidence="5" id="KW-1185">Reference proteome</keyword>
<dbReference type="InterPro" id="IPR007159">
    <property type="entry name" value="SpoVT-AbrB_dom"/>
</dbReference>
<evidence type="ECO:0000259" key="3">
    <source>
        <dbReference type="PROSITE" id="PS51740"/>
    </source>
</evidence>
<accession>A0AA45WNR8</accession>
<dbReference type="InterPro" id="IPR047976">
    <property type="entry name" value="Anti_VapB2-like"/>
</dbReference>
<protein>
    <submittedName>
        <fullName evidence="4">Antitoxin VapB</fullName>
    </submittedName>
</protein>
<comment type="caution">
    <text evidence="4">The sequence shown here is derived from an EMBL/GenBank/DDBJ whole genome shotgun (WGS) entry which is preliminary data.</text>
</comment>
<evidence type="ECO:0000313" key="4">
    <source>
        <dbReference type="EMBL" id="SMP18845.1"/>
    </source>
</evidence>
<dbReference type="PANTHER" id="PTHR37550:SF3">
    <property type="entry name" value="ANTITOXIN VAPB1"/>
    <property type="match status" value="1"/>
</dbReference>
<proteinExistence type="inferred from homology"/>
<name>A0AA45WNR8_9AQUI</name>
<organism evidence="4 5">
    <name type="scientific">Venenivibrio stagnispumantis</name>
    <dbReference type="NCBI Taxonomy" id="407998"/>
    <lineage>
        <taxon>Bacteria</taxon>
        <taxon>Pseudomonadati</taxon>
        <taxon>Aquificota</taxon>
        <taxon>Aquificia</taxon>
        <taxon>Aquificales</taxon>
        <taxon>Hydrogenothermaceae</taxon>
        <taxon>Venenivibrio</taxon>
    </lineage>
</organism>
<dbReference type="SUPFAM" id="SSF89447">
    <property type="entry name" value="AbrB/MazE/MraZ-like"/>
    <property type="match status" value="1"/>
</dbReference>